<evidence type="ECO:0000313" key="6">
    <source>
        <dbReference type="EMBL" id="QVI62081.1"/>
    </source>
</evidence>
<dbReference type="Pfam" id="PF13361">
    <property type="entry name" value="UvrD_C"/>
    <property type="match status" value="1"/>
</dbReference>
<evidence type="ECO:0000256" key="4">
    <source>
        <dbReference type="ARBA" id="ARBA00022840"/>
    </source>
</evidence>
<gene>
    <name evidence="6" type="ORF">KG103_16970</name>
</gene>
<organism evidence="6 7">
    <name type="scientific">Cellulomonas wangleii</name>
    <dbReference type="NCBI Taxonomy" id="2816956"/>
    <lineage>
        <taxon>Bacteria</taxon>
        <taxon>Bacillati</taxon>
        <taxon>Actinomycetota</taxon>
        <taxon>Actinomycetes</taxon>
        <taxon>Micrococcales</taxon>
        <taxon>Cellulomonadaceae</taxon>
        <taxon>Cellulomonas</taxon>
    </lineage>
</organism>
<evidence type="ECO:0000256" key="1">
    <source>
        <dbReference type="ARBA" id="ARBA00022741"/>
    </source>
</evidence>
<dbReference type="PANTHER" id="PTHR11070:SF2">
    <property type="entry name" value="ATP-DEPENDENT DNA HELICASE SRS2"/>
    <property type="match status" value="1"/>
</dbReference>
<proteinExistence type="predicted"/>
<reference evidence="6 7" key="1">
    <citation type="submission" date="2021-05" db="EMBL/GenBank/DDBJ databases">
        <title>Novel species in genus Cellulomonas.</title>
        <authorList>
            <person name="Zhang G."/>
        </authorList>
    </citation>
    <scope>NUCLEOTIDE SEQUENCE [LARGE SCALE GENOMIC DNA]</scope>
    <source>
        <strain evidence="7">zg-ZUI222</strain>
    </source>
</reference>
<accession>A0ABX8D6J7</accession>
<dbReference type="Gene3D" id="3.40.50.300">
    <property type="entry name" value="P-loop containing nucleotide triphosphate hydrolases"/>
    <property type="match status" value="2"/>
</dbReference>
<keyword evidence="7" id="KW-1185">Reference proteome</keyword>
<feature type="domain" description="UvrD-like helicase C-terminal" evidence="5">
    <location>
        <begin position="448"/>
        <end position="520"/>
    </location>
</feature>
<dbReference type="InterPro" id="IPR014017">
    <property type="entry name" value="DNA_helicase_UvrD-like_C"/>
</dbReference>
<name>A0ABX8D6J7_9CELL</name>
<keyword evidence="4" id="KW-0067">ATP-binding</keyword>
<protein>
    <submittedName>
        <fullName evidence="6">AAA family ATPase</fullName>
    </submittedName>
</protein>
<dbReference type="Pfam" id="PF13245">
    <property type="entry name" value="AAA_19"/>
    <property type="match status" value="1"/>
</dbReference>
<keyword evidence="3" id="KW-0347">Helicase</keyword>
<sequence length="551" mass="60185">MSRGGRIGMAARSTDTVDVADVVTALNEQLHGCGARAIRLANDSEPSLVLLYPEIGLLAIDIDDSDTGFETQIPFLRLNERVHSLRQTLELDATTPIGRVVLHTRKLLTEPAIGIGGRISISPAQLSDSTWLSQARARPLDEQLVARIRGLLEPTFTFTTVFRAGSHDQGAAERDQLRVTLDAQQAAIAQRRDLDLALVQGPPGSGKTLVLAARARWLASLHPDWRIQFLCFNNALVPYLRSLVADHPNVVVTTMWPYAKEVGVRFSFDDEAANHRALEVAKSKGVRPIADAILLDEAQDFRPSWIAIVMAGLTPGRGGLVMAGDPAQALYGADDALAGLESLGVQHLHLTRPYRSTRNILGAIGAINAQFAVEQLESAPPGEPVELIWAETPAEQARAIAWEIHRMVSSGDRDPGDIAVVIVRYRGTLMHIAPALEAMGIPFTAVVSKDDKKNFDRGANTVKIITPHSAKGHEFPVVFLFALDTVKPFDPSDPESVQRGRAGFVGATRAKDQLVITYTKHNAYLEILSKDEKYVRRWLWPDQYEGAVSDG</sequence>
<dbReference type="InterPro" id="IPR027417">
    <property type="entry name" value="P-loop_NTPase"/>
</dbReference>
<dbReference type="InterPro" id="IPR000212">
    <property type="entry name" value="DNA_helicase_UvrD/REP"/>
</dbReference>
<evidence type="ECO:0000256" key="2">
    <source>
        <dbReference type="ARBA" id="ARBA00022801"/>
    </source>
</evidence>
<evidence type="ECO:0000256" key="3">
    <source>
        <dbReference type="ARBA" id="ARBA00022806"/>
    </source>
</evidence>
<dbReference type="SUPFAM" id="SSF52540">
    <property type="entry name" value="P-loop containing nucleoside triphosphate hydrolases"/>
    <property type="match status" value="1"/>
</dbReference>
<dbReference type="PANTHER" id="PTHR11070">
    <property type="entry name" value="UVRD / RECB / PCRA DNA HELICASE FAMILY MEMBER"/>
    <property type="match status" value="1"/>
</dbReference>
<dbReference type="RefSeq" id="WP_207339648.1">
    <property type="nucleotide sequence ID" value="NZ_CP074405.1"/>
</dbReference>
<evidence type="ECO:0000259" key="5">
    <source>
        <dbReference type="Pfam" id="PF13361"/>
    </source>
</evidence>
<keyword evidence="2" id="KW-0378">Hydrolase</keyword>
<dbReference type="Proteomes" id="UP000677804">
    <property type="component" value="Chromosome"/>
</dbReference>
<evidence type="ECO:0000313" key="7">
    <source>
        <dbReference type="Proteomes" id="UP000677804"/>
    </source>
</evidence>
<keyword evidence="1" id="KW-0547">Nucleotide-binding</keyword>
<dbReference type="EMBL" id="CP074405">
    <property type="protein sequence ID" value="QVI62081.1"/>
    <property type="molecule type" value="Genomic_DNA"/>
</dbReference>